<keyword evidence="2" id="KW-1185">Reference proteome</keyword>
<proteinExistence type="predicted"/>
<protein>
    <submittedName>
        <fullName evidence="1">Uncharacterized protein</fullName>
    </submittedName>
</protein>
<evidence type="ECO:0000313" key="2">
    <source>
        <dbReference type="Proteomes" id="UP001470230"/>
    </source>
</evidence>
<gene>
    <name evidence="1" type="ORF">M9Y10_034709</name>
</gene>
<comment type="caution">
    <text evidence="1">The sequence shown here is derived from an EMBL/GenBank/DDBJ whole genome shotgun (WGS) entry which is preliminary data.</text>
</comment>
<dbReference type="EMBL" id="JAPFFF010000005">
    <property type="protein sequence ID" value="KAK8889953.1"/>
    <property type="molecule type" value="Genomic_DNA"/>
</dbReference>
<dbReference type="Proteomes" id="UP001470230">
    <property type="component" value="Unassembled WGS sequence"/>
</dbReference>
<sequence length="103" mass="11650">MNIFLKTNEEISKSKEKSNLFRVRSDMKPYSHTIMVSGSGYNNHLGAKPNQNYIGRPHQKLSIDPSSLSFSVYCKHSVQATRSSKLLPIGNNYNSQMCETLPK</sequence>
<reference evidence="1 2" key="1">
    <citation type="submission" date="2024-04" db="EMBL/GenBank/DDBJ databases">
        <title>Tritrichomonas musculus Genome.</title>
        <authorList>
            <person name="Alves-Ferreira E."/>
            <person name="Grigg M."/>
            <person name="Lorenzi H."/>
            <person name="Galac M."/>
        </authorList>
    </citation>
    <scope>NUCLEOTIDE SEQUENCE [LARGE SCALE GENOMIC DNA]</scope>
    <source>
        <strain evidence="1 2">EAF2021</strain>
    </source>
</reference>
<evidence type="ECO:0000313" key="1">
    <source>
        <dbReference type="EMBL" id="KAK8889953.1"/>
    </source>
</evidence>
<accession>A0ABR2KGM3</accession>
<organism evidence="1 2">
    <name type="scientific">Tritrichomonas musculus</name>
    <dbReference type="NCBI Taxonomy" id="1915356"/>
    <lineage>
        <taxon>Eukaryota</taxon>
        <taxon>Metamonada</taxon>
        <taxon>Parabasalia</taxon>
        <taxon>Tritrichomonadida</taxon>
        <taxon>Tritrichomonadidae</taxon>
        <taxon>Tritrichomonas</taxon>
    </lineage>
</organism>
<name>A0ABR2KGM3_9EUKA</name>